<dbReference type="GO" id="GO:0005829">
    <property type="term" value="C:cytosol"/>
    <property type="evidence" value="ECO:0007669"/>
    <property type="project" value="TreeGrafter"/>
</dbReference>
<dbReference type="Pfam" id="PF13419">
    <property type="entry name" value="HAD_2"/>
    <property type="match status" value="1"/>
</dbReference>
<reference evidence="1 2" key="1">
    <citation type="journal article" date="2018" name="Int. J. Syst. Evol. Microbiol.">
        <title>Epidermidibacterium keratini gen. nov., sp. nov., a member of the family Sporichthyaceae, isolated from keratin epidermis.</title>
        <authorList>
            <person name="Lee D.G."/>
            <person name="Trujillo M.E."/>
            <person name="Kang S."/>
            <person name="Nam J.J."/>
            <person name="Kim Y.J."/>
        </authorList>
    </citation>
    <scope>NUCLEOTIDE SEQUENCE [LARGE SCALE GENOMIC DNA]</scope>
    <source>
        <strain evidence="1 2">EPI-7</strain>
    </source>
</reference>
<dbReference type="EMBL" id="CP047156">
    <property type="protein sequence ID" value="QHC02429.1"/>
    <property type="molecule type" value="Genomic_DNA"/>
</dbReference>
<evidence type="ECO:0000313" key="1">
    <source>
        <dbReference type="EMBL" id="QHC02429.1"/>
    </source>
</evidence>
<dbReference type="PANTHER" id="PTHR43434:SF1">
    <property type="entry name" value="PHOSPHOGLYCOLATE PHOSPHATASE"/>
    <property type="match status" value="1"/>
</dbReference>
<dbReference type="InterPro" id="IPR041492">
    <property type="entry name" value="HAD_2"/>
</dbReference>
<dbReference type="OrthoDB" id="9776368at2"/>
<dbReference type="AlphaFoldDB" id="A0A7L4YUZ0"/>
<proteinExistence type="predicted"/>
<dbReference type="GO" id="GO:0006281">
    <property type="term" value="P:DNA repair"/>
    <property type="evidence" value="ECO:0007669"/>
    <property type="project" value="TreeGrafter"/>
</dbReference>
<dbReference type="InterPro" id="IPR023198">
    <property type="entry name" value="PGP-like_dom2"/>
</dbReference>
<keyword evidence="1" id="KW-0378">Hydrolase</keyword>
<evidence type="ECO:0000313" key="2">
    <source>
        <dbReference type="Proteomes" id="UP000463857"/>
    </source>
</evidence>
<dbReference type="KEGG" id="eke:EK0264_13090"/>
<dbReference type="GO" id="GO:0008967">
    <property type="term" value="F:phosphoglycolate phosphatase activity"/>
    <property type="evidence" value="ECO:0007669"/>
    <property type="project" value="TreeGrafter"/>
</dbReference>
<dbReference type="Gene3D" id="3.40.50.1000">
    <property type="entry name" value="HAD superfamily/HAD-like"/>
    <property type="match status" value="1"/>
</dbReference>
<organism evidence="1 2">
    <name type="scientific">Epidermidibacterium keratini</name>
    <dbReference type="NCBI Taxonomy" id="1891644"/>
    <lineage>
        <taxon>Bacteria</taxon>
        <taxon>Bacillati</taxon>
        <taxon>Actinomycetota</taxon>
        <taxon>Actinomycetes</taxon>
        <taxon>Sporichthyales</taxon>
        <taxon>Sporichthyaceae</taxon>
        <taxon>Epidermidibacterium</taxon>
    </lineage>
</organism>
<dbReference type="InParanoid" id="A0A7L4YUZ0"/>
<name>A0A7L4YUZ0_9ACTN</name>
<sequence length="191" mass="20298">MTLIDTRPGMRAVVGQLNAERGYGIDAAAVAEVLGPPLDQLLAPWVPQAEMPEVTDRFREIYAEVAIEPVEALPGAAEALESVHDHGGRILVLTGKFEPNAKRHLKHLDLPYDVLVGSRWATAKADVLSEYAATAYVGDHPADMRAARDAGAWAVGVSTGGYDAAALTEAGADDVLRSLKEFAASLARRVS</sequence>
<dbReference type="Proteomes" id="UP000463857">
    <property type="component" value="Chromosome"/>
</dbReference>
<accession>A0A7L4YUZ0</accession>
<keyword evidence="2" id="KW-1185">Reference proteome</keyword>
<dbReference type="InterPro" id="IPR036412">
    <property type="entry name" value="HAD-like_sf"/>
</dbReference>
<protein>
    <submittedName>
        <fullName evidence="1">HAD hydrolase-like protein</fullName>
    </submittedName>
</protein>
<dbReference type="InterPro" id="IPR023214">
    <property type="entry name" value="HAD_sf"/>
</dbReference>
<dbReference type="Gene3D" id="1.10.150.240">
    <property type="entry name" value="Putative phosphatase, domain 2"/>
    <property type="match status" value="1"/>
</dbReference>
<dbReference type="InterPro" id="IPR050155">
    <property type="entry name" value="HAD-like_hydrolase_sf"/>
</dbReference>
<gene>
    <name evidence="1" type="ORF">EK0264_13090</name>
</gene>
<dbReference type="SUPFAM" id="SSF56784">
    <property type="entry name" value="HAD-like"/>
    <property type="match status" value="1"/>
</dbReference>
<dbReference type="PANTHER" id="PTHR43434">
    <property type="entry name" value="PHOSPHOGLYCOLATE PHOSPHATASE"/>
    <property type="match status" value="1"/>
</dbReference>